<dbReference type="InterPro" id="IPR005110">
    <property type="entry name" value="MoeA_linker/N"/>
</dbReference>
<dbReference type="SUPFAM" id="SSF63867">
    <property type="entry name" value="MoeA C-terminal domain-like"/>
    <property type="match status" value="1"/>
</dbReference>
<dbReference type="SUPFAM" id="SSF63882">
    <property type="entry name" value="MoeA N-terminal region -like"/>
    <property type="match status" value="1"/>
</dbReference>
<evidence type="ECO:0000256" key="3">
    <source>
        <dbReference type="ARBA" id="ARBA00047317"/>
    </source>
</evidence>
<dbReference type="Gene3D" id="2.40.340.10">
    <property type="entry name" value="MoeA, C-terminal, domain IV"/>
    <property type="match status" value="1"/>
</dbReference>
<evidence type="ECO:0000259" key="5">
    <source>
        <dbReference type="SMART" id="SM00852"/>
    </source>
</evidence>
<proteinExistence type="inferred from homology"/>
<comment type="pathway">
    <text evidence="4">Cofactor biosynthesis; molybdopterin biosynthesis.</text>
</comment>
<evidence type="ECO:0000313" key="6">
    <source>
        <dbReference type="EMBL" id="MFD2037473.1"/>
    </source>
</evidence>
<dbReference type="NCBIfam" id="TIGR00177">
    <property type="entry name" value="molyb_syn"/>
    <property type="match status" value="1"/>
</dbReference>
<organism evidence="6 7">
    <name type="scientific">Belliella marina</name>
    <dbReference type="NCBI Taxonomy" id="1644146"/>
    <lineage>
        <taxon>Bacteria</taxon>
        <taxon>Pseudomonadati</taxon>
        <taxon>Bacteroidota</taxon>
        <taxon>Cytophagia</taxon>
        <taxon>Cytophagales</taxon>
        <taxon>Cyclobacteriaceae</taxon>
        <taxon>Belliella</taxon>
    </lineage>
</organism>
<keyword evidence="4" id="KW-0479">Metal-binding</keyword>
<dbReference type="InterPro" id="IPR038987">
    <property type="entry name" value="MoeA-like"/>
</dbReference>
<dbReference type="InterPro" id="IPR001453">
    <property type="entry name" value="MoaB/Mog_dom"/>
</dbReference>
<reference evidence="7" key="1">
    <citation type="journal article" date="2019" name="Int. J. Syst. Evol. Microbiol.">
        <title>The Global Catalogue of Microorganisms (GCM) 10K type strain sequencing project: providing services to taxonomists for standard genome sequencing and annotation.</title>
        <authorList>
            <consortium name="The Broad Institute Genomics Platform"/>
            <consortium name="The Broad Institute Genome Sequencing Center for Infectious Disease"/>
            <person name="Wu L."/>
            <person name="Ma J."/>
        </authorList>
    </citation>
    <scope>NUCLEOTIDE SEQUENCE [LARGE SCALE GENOMIC DNA]</scope>
    <source>
        <strain evidence="7">CGMCC 1.15180</strain>
    </source>
</reference>
<dbReference type="Proteomes" id="UP001597361">
    <property type="component" value="Unassembled WGS sequence"/>
</dbReference>
<evidence type="ECO:0000256" key="4">
    <source>
        <dbReference type="RuleBase" id="RU365090"/>
    </source>
</evidence>
<dbReference type="InterPro" id="IPR036688">
    <property type="entry name" value="MoeA_C_domain_IV_sf"/>
</dbReference>
<keyword evidence="4" id="KW-0501">Molybdenum cofactor biosynthesis</keyword>
<evidence type="ECO:0000256" key="1">
    <source>
        <dbReference type="ARBA" id="ARBA00002901"/>
    </source>
</evidence>
<gene>
    <name evidence="6" type="primary">glp</name>
    <name evidence="6" type="ORF">ACFSKL_21945</name>
</gene>
<keyword evidence="4" id="KW-0808">Transferase</keyword>
<dbReference type="Gene3D" id="3.90.105.10">
    <property type="entry name" value="Molybdopterin biosynthesis moea protein, domain 2"/>
    <property type="match status" value="1"/>
</dbReference>
<evidence type="ECO:0000256" key="2">
    <source>
        <dbReference type="ARBA" id="ARBA00010763"/>
    </source>
</evidence>
<keyword evidence="4" id="KW-0500">Molybdenum</keyword>
<comment type="similarity">
    <text evidence="2 4">Belongs to the MoeA family.</text>
</comment>
<dbReference type="EMBL" id="JBHUHR010000048">
    <property type="protein sequence ID" value="MFD2037473.1"/>
    <property type="molecule type" value="Genomic_DNA"/>
</dbReference>
<dbReference type="Pfam" id="PF03453">
    <property type="entry name" value="MoeA_N"/>
    <property type="match status" value="1"/>
</dbReference>
<comment type="catalytic activity">
    <reaction evidence="3">
        <text>adenylyl-molybdopterin + molybdate = Mo-molybdopterin + AMP + H(+)</text>
        <dbReference type="Rhea" id="RHEA:35047"/>
        <dbReference type="ChEBI" id="CHEBI:15378"/>
        <dbReference type="ChEBI" id="CHEBI:36264"/>
        <dbReference type="ChEBI" id="CHEBI:62727"/>
        <dbReference type="ChEBI" id="CHEBI:71302"/>
        <dbReference type="ChEBI" id="CHEBI:456215"/>
        <dbReference type="EC" id="2.10.1.1"/>
    </reaction>
</comment>
<sequence length="391" mass="42392">MIKVEEAKEILSAIKIDRKIKTVSITESVGMFCAETIYSPIAVPSFDNSAMDGYALFFDDIKPVMEISGVVKAGDTLVEPLKSETIVRIFTGAPIPVGADTVVKQELVKIQDRQITIDPGLVKKGDFVRKSGAQCEIGQEVVKIGTKITTGTVALLASLGIAEIAVFKKPKVGVVLTGDEVVGSNEKLLPGQIYDANGPMLHTALLELGIEVEFVEKVKDEAKSVEESIKNLVEKVDILILSGGISVGDFDFVRPALQNLGAKELFYRIAQKPGKPLYAGILGSKVVFALPGNPSSSLSCFKVYVSPFIMRFCGAENTYQSDLKFPLAQAYNSDSSLTLFLKCELKEGEIHILSGQESFNLISFNRATGLVEIPNSDTQSSKGNLYNYYPF</sequence>
<comment type="cofactor">
    <cofactor evidence="4">
        <name>Mg(2+)</name>
        <dbReference type="ChEBI" id="CHEBI:18420"/>
    </cofactor>
</comment>
<keyword evidence="4" id="KW-0460">Magnesium</keyword>
<protein>
    <recommendedName>
        <fullName evidence="4">Molybdopterin molybdenumtransferase</fullName>
        <ecNumber evidence="4">2.10.1.1</ecNumber>
    </recommendedName>
</protein>
<dbReference type="SMART" id="SM00852">
    <property type="entry name" value="MoCF_biosynth"/>
    <property type="match status" value="1"/>
</dbReference>
<dbReference type="NCBIfam" id="NF045515">
    <property type="entry name" value="Glp_gephyrin"/>
    <property type="match status" value="1"/>
</dbReference>
<dbReference type="SUPFAM" id="SSF53218">
    <property type="entry name" value="Molybdenum cofactor biosynthesis proteins"/>
    <property type="match status" value="1"/>
</dbReference>
<dbReference type="Gene3D" id="3.40.980.10">
    <property type="entry name" value="MoaB/Mog-like domain"/>
    <property type="match status" value="1"/>
</dbReference>
<feature type="domain" description="MoaB/Mog" evidence="5">
    <location>
        <begin position="173"/>
        <end position="311"/>
    </location>
</feature>
<keyword evidence="7" id="KW-1185">Reference proteome</keyword>
<name>A0ABW4VRP9_9BACT</name>
<dbReference type="CDD" id="cd00887">
    <property type="entry name" value="MoeA"/>
    <property type="match status" value="1"/>
</dbReference>
<dbReference type="PANTHER" id="PTHR10192:SF5">
    <property type="entry name" value="GEPHYRIN"/>
    <property type="match status" value="1"/>
</dbReference>
<dbReference type="InterPro" id="IPR036135">
    <property type="entry name" value="MoeA_linker/N_sf"/>
</dbReference>
<dbReference type="PANTHER" id="PTHR10192">
    <property type="entry name" value="MOLYBDOPTERIN BIOSYNTHESIS PROTEIN"/>
    <property type="match status" value="1"/>
</dbReference>
<dbReference type="Pfam" id="PF00994">
    <property type="entry name" value="MoCF_biosynth"/>
    <property type="match status" value="1"/>
</dbReference>
<dbReference type="EC" id="2.10.1.1" evidence="4"/>
<comment type="caution">
    <text evidence="6">The sequence shown here is derived from an EMBL/GenBank/DDBJ whole genome shotgun (WGS) entry which is preliminary data.</text>
</comment>
<comment type="function">
    <text evidence="1 4">Catalyzes the insertion of molybdate into adenylated molybdopterin with the concomitant release of AMP.</text>
</comment>
<accession>A0ABW4VRP9</accession>
<dbReference type="Gene3D" id="2.170.190.11">
    <property type="entry name" value="Molybdopterin biosynthesis moea protein, domain 3"/>
    <property type="match status" value="1"/>
</dbReference>
<dbReference type="RefSeq" id="WP_376889377.1">
    <property type="nucleotide sequence ID" value="NZ_JBHUHR010000048.1"/>
</dbReference>
<dbReference type="InterPro" id="IPR036425">
    <property type="entry name" value="MoaB/Mog-like_dom_sf"/>
</dbReference>
<evidence type="ECO:0000313" key="7">
    <source>
        <dbReference type="Proteomes" id="UP001597361"/>
    </source>
</evidence>